<feature type="compositionally biased region" description="Low complexity" evidence="1">
    <location>
        <begin position="32"/>
        <end position="56"/>
    </location>
</feature>
<dbReference type="InterPro" id="IPR000717">
    <property type="entry name" value="PCI_dom"/>
</dbReference>
<feature type="domain" description="PCI" evidence="2">
    <location>
        <begin position="313"/>
        <end position="493"/>
    </location>
</feature>
<dbReference type="PANTHER" id="PTHR12436">
    <property type="entry name" value="80 KDA MCM3-ASSOCIATED PROTEIN"/>
    <property type="match status" value="1"/>
</dbReference>
<evidence type="ECO:0000313" key="4">
    <source>
        <dbReference type="Proteomes" id="UP000242180"/>
    </source>
</evidence>
<dbReference type="OMA" id="YETAPNM"/>
<dbReference type="Pfam" id="PF03399">
    <property type="entry name" value="SAC3_GANP"/>
    <property type="match status" value="2"/>
</dbReference>
<sequence>MSLAPEYIPLSTKGKRKLNGQPVAKPSSIAATGTVSSGSIPSGSTTTTTTTTVGTPQDDGNNDNWPQSLKDFVTNCFENVLEGRRKDLENHLRQIIHNAQGKGQLNEIDWDERKLPTACGSLPNPKSKKLASDEAVHTVKRQRLNTSQSAAVNSVAGSSALSGMSSMANALPQTKSIMRDIDLTPEEMYRREQRARRFEQPTRMSTGSPPLSRHSSPFDDGPNVAIVVGTCQDLEKPYFRLTSEPDPAAVRPLPVLEKTYDLLKEKWFQQENYTYICEQFKSLRQDLTVQHIQNAFTVKVYETHARIALEKGDLGEYNQCQTNLKHLYEKGIKGNRKEFIGYRLLYYIFSQDQKEMRYLLEELTTSIKKNKCVQHALRVRSALAIGNYHAFFQLYLTAPMMSGYLMDQFVDRVRMDALKTLCKAFSTGLSCSFICEELGFESMDDLSIFLRNHRIKHLAKKDAQGFRLDTKQALPILMESSRQYQKIDLKGQL</sequence>
<evidence type="ECO:0000259" key="2">
    <source>
        <dbReference type="PROSITE" id="PS50250"/>
    </source>
</evidence>
<organism evidence="3 4">
    <name type="scientific">Syncephalastrum racemosum</name>
    <name type="common">Filamentous fungus</name>
    <dbReference type="NCBI Taxonomy" id="13706"/>
    <lineage>
        <taxon>Eukaryota</taxon>
        <taxon>Fungi</taxon>
        <taxon>Fungi incertae sedis</taxon>
        <taxon>Mucoromycota</taxon>
        <taxon>Mucoromycotina</taxon>
        <taxon>Mucoromycetes</taxon>
        <taxon>Mucorales</taxon>
        <taxon>Syncephalastraceae</taxon>
        <taxon>Syncephalastrum</taxon>
    </lineage>
</organism>
<dbReference type="InterPro" id="IPR005062">
    <property type="entry name" value="SAC3/GANP/THP3_conserved"/>
</dbReference>
<protein>
    <submittedName>
        <fullName evidence="3">SAC3/GANP/Nin1/mts3/eIF-3 p25 family-domain-containing protein</fullName>
    </submittedName>
</protein>
<dbReference type="AlphaFoldDB" id="A0A1X2HN55"/>
<dbReference type="STRING" id="13706.A0A1X2HN55"/>
<dbReference type="PANTHER" id="PTHR12436:SF4">
    <property type="entry name" value="LEUKOCYTE RECEPTOR CLUSTER MEMBER 8"/>
    <property type="match status" value="1"/>
</dbReference>
<feature type="region of interest" description="Disordered" evidence="1">
    <location>
        <begin position="1"/>
        <end position="63"/>
    </location>
</feature>
<name>A0A1X2HN55_SYNRA</name>
<feature type="region of interest" description="Disordered" evidence="1">
    <location>
        <begin position="193"/>
        <end position="219"/>
    </location>
</feature>
<evidence type="ECO:0000313" key="3">
    <source>
        <dbReference type="EMBL" id="ORZ00778.1"/>
    </source>
</evidence>
<accession>A0A1X2HN55</accession>
<feature type="compositionally biased region" description="Polar residues" evidence="1">
    <location>
        <begin position="202"/>
        <end position="215"/>
    </location>
</feature>
<dbReference type="OrthoDB" id="199574at2759"/>
<dbReference type="Proteomes" id="UP000242180">
    <property type="component" value="Unassembled WGS sequence"/>
</dbReference>
<dbReference type="Gene3D" id="1.25.40.990">
    <property type="match status" value="1"/>
</dbReference>
<comment type="caution">
    <text evidence="3">The sequence shown here is derived from an EMBL/GenBank/DDBJ whole genome shotgun (WGS) entry which is preliminary data.</text>
</comment>
<gene>
    <name evidence="3" type="ORF">BCR43DRAFT_452922</name>
</gene>
<keyword evidence="4" id="KW-1185">Reference proteome</keyword>
<dbReference type="EMBL" id="MCGN01000002">
    <property type="protein sequence ID" value="ORZ00778.1"/>
    <property type="molecule type" value="Genomic_DNA"/>
</dbReference>
<reference evidence="3 4" key="1">
    <citation type="submission" date="2016-07" db="EMBL/GenBank/DDBJ databases">
        <title>Pervasive Adenine N6-methylation of Active Genes in Fungi.</title>
        <authorList>
            <consortium name="DOE Joint Genome Institute"/>
            <person name="Mondo S.J."/>
            <person name="Dannebaum R.O."/>
            <person name="Kuo R.C."/>
            <person name="Labutti K."/>
            <person name="Haridas S."/>
            <person name="Kuo A."/>
            <person name="Salamov A."/>
            <person name="Ahrendt S.R."/>
            <person name="Lipzen A."/>
            <person name="Sullivan W."/>
            <person name="Andreopoulos W.B."/>
            <person name="Clum A."/>
            <person name="Lindquist E."/>
            <person name="Daum C."/>
            <person name="Ramamoorthy G.K."/>
            <person name="Gryganskyi A."/>
            <person name="Culley D."/>
            <person name="Magnuson J.K."/>
            <person name="James T.Y."/>
            <person name="O'Malley M.A."/>
            <person name="Stajich J.E."/>
            <person name="Spatafora J.W."/>
            <person name="Visel A."/>
            <person name="Grigoriev I.V."/>
        </authorList>
    </citation>
    <scope>NUCLEOTIDE SEQUENCE [LARGE SCALE GENOMIC DNA]</scope>
    <source>
        <strain evidence="3 4">NRRL 2496</strain>
    </source>
</reference>
<dbReference type="PROSITE" id="PS50250">
    <property type="entry name" value="PCI"/>
    <property type="match status" value="1"/>
</dbReference>
<dbReference type="InParanoid" id="A0A1X2HN55"/>
<dbReference type="InterPro" id="IPR045107">
    <property type="entry name" value="SAC3/GANP/THP3"/>
</dbReference>
<evidence type="ECO:0000256" key="1">
    <source>
        <dbReference type="SAM" id="MobiDB-lite"/>
    </source>
</evidence>
<proteinExistence type="predicted"/>
<dbReference type="GO" id="GO:0005634">
    <property type="term" value="C:nucleus"/>
    <property type="evidence" value="ECO:0007669"/>
    <property type="project" value="TreeGrafter"/>
</dbReference>